<evidence type="ECO:0000259" key="2">
    <source>
        <dbReference type="Pfam" id="PF07944"/>
    </source>
</evidence>
<dbReference type="PATRIC" id="fig|396014.3.peg.3415"/>
<dbReference type="InterPro" id="IPR012878">
    <property type="entry name" value="Beta-AFase-like_GH127_cat"/>
</dbReference>
<dbReference type="GO" id="GO:0005975">
    <property type="term" value="P:carbohydrate metabolic process"/>
    <property type="evidence" value="ECO:0007669"/>
    <property type="project" value="InterPro"/>
</dbReference>
<sequence length="673" mass="73424">MTALPEAAPAPAAAPATAAAPRVAPAVPRAARPEQRRLPLDLRSVRLDPAGALGAWQELNAAATIPHCIAQLETSGVIDNFRRVIGESGAPHRGFVFADSDLFKVIEAVAWEIGRSGTSAHDAWLDEMIDLVQRVQEPSGYLHTWIQGVHPEKKFAELHWVHEMYVLGHWLQAAIALDRAAGRSDLLEAAIRMVDLLDRRFGPGREDGIDGHPEIETALVELYRHTGQERFLRLAQHFVDQRGRDLLPNEGFGHHYFQDHLPVREAVDPIGHAVRQLYLNAGVTDLVLETGEDSLAAVMREQWDRVHERKMYLSGAFGSRHRDESFGNDYELPSDRAYAETCATIADLHWTWRLSLAEHDPRHADVIEREIHNALAASVDGTGRRFFYSNPMQRRPDRFSEENAPAERQEWYSCACCPPNIARLVAQISSYVAAVRPARDGEGPALEVLQLAAAQIDLPAQIGSGTLHVDTRYPAEGTVQLRLDGELAPGARIAVRIPGWAGTAEVTTDDGRSQEVTGEYVELEAGEARSARISLDMTPRWTANHPRVDATRGCLALERGPIVYCLEQVDMPHGLEVDDVAVARGAQVQEAPADARPQSAAETGEGETRAAAPGAPALRIPVQVHADRGPLIRSTSAPAGGAAGESATVTAVPFATWGNRGPGAMRIWIPTAD</sequence>
<organism evidence="5 6">
    <name type="scientific">Brachybacterium phenoliresistens</name>
    <dbReference type="NCBI Taxonomy" id="396014"/>
    <lineage>
        <taxon>Bacteria</taxon>
        <taxon>Bacillati</taxon>
        <taxon>Actinomycetota</taxon>
        <taxon>Actinomycetes</taxon>
        <taxon>Micrococcales</taxon>
        <taxon>Dermabacteraceae</taxon>
        <taxon>Brachybacterium</taxon>
    </lineage>
</organism>
<dbReference type="AlphaFoldDB" id="Z9JPX9"/>
<dbReference type="EMBL" id="JDYK01000024">
    <property type="protein sequence ID" value="EWS79817.1"/>
    <property type="molecule type" value="Genomic_DNA"/>
</dbReference>
<keyword evidence="6" id="KW-1185">Reference proteome</keyword>
<evidence type="ECO:0000259" key="4">
    <source>
        <dbReference type="Pfam" id="PF20737"/>
    </source>
</evidence>
<feature type="region of interest" description="Disordered" evidence="1">
    <location>
        <begin position="588"/>
        <end position="618"/>
    </location>
</feature>
<dbReference type="STRING" id="396014.BF93_09590"/>
<proteinExistence type="predicted"/>
<feature type="domain" description="Non-reducing end beta-L-arabinofuranosidase-like GH127 C-terminal" evidence="4">
    <location>
        <begin position="540"/>
        <end position="670"/>
    </location>
</feature>
<dbReference type="PANTHER" id="PTHR43465">
    <property type="entry name" value="DUF1680 DOMAIN PROTEIN (AFU_ORTHOLOGUE AFUA_1G08910)"/>
    <property type="match status" value="1"/>
</dbReference>
<gene>
    <name evidence="5" type="ORF">BF93_09590</name>
</gene>
<dbReference type="eggNOG" id="COG3533">
    <property type="taxonomic scope" value="Bacteria"/>
</dbReference>
<dbReference type="Proteomes" id="UP000023067">
    <property type="component" value="Unassembled WGS sequence"/>
</dbReference>
<evidence type="ECO:0000313" key="5">
    <source>
        <dbReference type="EMBL" id="EWS79817.1"/>
    </source>
</evidence>
<dbReference type="RefSeq" id="WP_051487146.1">
    <property type="nucleotide sequence ID" value="NZ_KK070007.1"/>
</dbReference>
<dbReference type="HOGENOM" id="CLU_013148_1_0_11"/>
<dbReference type="SUPFAM" id="SSF48208">
    <property type="entry name" value="Six-hairpin glycosidases"/>
    <property type="match status" value="1"/>
</dbReference>
<dbReference type="InterPro" id="IPR008928">
    <property type="entry name" value="6-hairpin_glycosidase_sf"/>
</dbReference>
<accession>Z9JPX9</accession>
<dbReference type="InterPro" id="IPR049049">
    <property type="entry name" value="Beta-AFase-like_GH127_C"/>
</dbReference>
<evidence type="ECO:0000256" key="1">
    <source>
        <dbReference type="SAM" id="MobiDB-lite"/>
    </source>
</evidence>
<evidence type="ECO:0000313" key="6">
    <source>
        <dbReference type="Proteomes" id="UP000023067"/>
    </source>
</evidence>
<dbReference type="Pfam" id="PF20736">
    <property type="entry name" value="Glyco_hydro127M"/>
    <property type="match status" value="1"/>
</dbReference>
<dbReference type="OrthoDB" id="9757939at2"/>
<dbReference type="InterPro" id="IPR049174">
    <property type="entry name" value="Beta-AFase-like"/>
</dbReference>
<name>Z9JPX9_9MICO</name>
<dbReference type="Pfam" id="PF20737">
    <property type="entry name" value="Glyco_hydro127C"/>
    <property type="match status" value="1"/>
</dbReference>
<dbReference type="PANTHER" id="PTHR43465:SF2">
    <property type="entry name" value="DUF1680 DOMAIN PROTEIN (AFU_ORTHOLOGUE AFUA_1G08910)"/>
    <property type="match status" value="1"/>
</dbReference>
<protein>
    <recommendedName>
        <fullName evidence="7">Glycosyl hydrolase</fullName>
    </recommendedName>
</protein>
<feature type="region of interest" description="Disordered" evidence="1">
    <location>
        <begin position="1"/>
        <end position="32"/>
    </location>
</feature>
<reference evidence="5 6" key="1">
    <citation type="submission" date="2014-02" db="EMBL/GenBank/DDBJ databases">
        <title>Genome sequence of Brachybacterium phenoliresistens strain W13A50.</title>
        <authorList>
            <person name="Wang X."/>
        </authorList>
    </citation>
    <scope>NUCLEOTIDE SEQUENCE [LARGE SCALE GENOMIC DNA]</scope>
    <source>
        <strain evidence="5 6">W13A50</strain>
    </source>
</reference>
<feature type="domain" description="Non-reducing end beta-L-arabinofuranosidase-like GH127 catalytic" evidence="2">
    <location>
        <begin position="45"/>
        <end position="429"/>
    </location>
</feature>
<feature type="domain" description="Non-reducing end beta-L-arabinofuranosidase-like GH127 middle" evidence="3">
    <location>
        <begin position="466"/>
        <end position="537"/>
    </location>
</feature>
<evidence type="ECO:0008006" key="7">
    <source>
        <dbReference type="Google" id="ProtNLM"/>
    </source>
</evidence>
<dbReference type="InterPro" id="IPR049046">
    <property type="entry name" value="Beta-AFase-like_GH127_middle"/>
</dbReference>
<feature type="compositionally biased region" description="Low complexity" evidence="1">
    <location>
        <begin position="1"/>
        <end position="30"/>
    </location>
</feature>
<evidence type="ECO:0000259" key="3">
    <source>
        <dbReference type="Pfam" id="PF20736"/>
    </source>
</evidence>
<comment type="caution">
    <text evidence="5">The sequence shown here is derived from an EMBL/GenBank/DDBJ whole genome shotgun (WGS) entry which is preliminary data.</text>
</comment>
<dbReference type="Pfam" id="PF07944">
    <property type="entry name" value="Beta-AFase-like_GH127_cat"/>
    <property type="match status" value="1"/>
</dbReference>